<dbReference type="Pfam" id="PF13385">
    <property type="entry name" value="Laminin_G_3"/>
    <property type="match status" value="3"/>
</dbReference>
<dbReference type="PANTHER" id="PTHR46943">
    <property type="entry name" value="PENTRAXIN-RELATED PROTEIN PTX3"/>
    <property type="match status" value="1"/>
</dbReference>
<keyword evidence="7" id="KW-1185">Reference proteome</keyword>
<evidence type="ECO:0000256" key="4">
    <source>
        <dbReference type="SAM" id="SignalP"/>
    </source>
</evidence>
<feature type="chain" id="PRO_5047150678" evidence="4">
    <location>
        <begin position="33"/>
        <end position="1445"/>
    </location>
</feature>
<organism evidence="6 7">
    <name type="scientific">Streptomyces spiramenti</name>
    <dbReference type="NCBI Taxonomy" id="2720606"/>
    <lineage>
        <taxon>Bacteria</taxon>
        <taxon>Bacillati</taxon>
        <taxon>Actinomycetota</taxon>
        <taxon>Actinomycetes</taxon>
        <taxon>Kitasatosporales</taxon>
        <taxon>Streptomycetaceae</taxon>
        <taxon>Streptomyces</taxon>
    </lineage>
</organism>
<evidence type="ECO:0000256" key="1">
    <source>
        <dbReference type="ARBA" id="ARBA00022729"/>
    </source>
</evidence>
<feature type="domain" description="LamG-like jellyroll fold" evidence="5">
    <location>
        <begin position="1032"/>
        <end position="1175"/>
    </location>
</feature>
<feature type="signal peptide" evidence="4">
    <location>
        <begin position="1"/>
        <end position="32"/>
    </location>
</feature>
<feature type="domain" description="LamG-like jellyroll fold" evidence="5">
    <location>
        <begin position="809"/>
        <end position="949"/>
    </location>
</feature>
<evidence type="ECO:0000256" key="2">
    <source>
        <dbReference type="ARBA" id="ARBA00023157"/>
    </source>
</evidence>
<gene>
    <name evidence="6" type="ORF">HCJ92_13670</name>
</gene>
<dbReference type="SUPFAM" id="SSF49899">
    <property type="entry name" value="Concanavalin A-like lectins/glucanases"/>
    <property type="match status" value="3"/>
</dbReference>
<reference evidence="6 7" key="1">
    <citation type="submission" date="2020-03" db="EMBL/GenBank/DDBJ databases">
        <title>Draft genome of Streptomyces sp. ventii, isolated from the Axial Seamount in the Pacific Ocean, and resequencing of the two type strains Streptomyces lonarensis strain NCL 716 and Streptomyces bohaiensis strain 11A07.</title>
        <authorList>
            <person name="Loughran R.M."/>
            <person name="Pfannmuller K.M."/>
            <person name="Wasson B.J."/>
            <person name="Deadmond M.C."/>
            <person name="Paddock B.E."/>
            <person name="Koyack M.J."/>
            <person name="Gallegos D.A."/>
            <person name="Mitchell E.A."/>
            <person name="Ushijima B."/>
            <person name="Saw J.H."/>
            <person name="Mcphail K.L."/>
            <person name="Videau P."/>
        </authorList>
    </citation>
    <scope>NUCLEOTIDE SEQUENCE [LARGE SCALE GENOMIC DNA]</scope>
    <source>
        <strain evidence="7">5675061</strain>
    </source>
</reference>
<keyword evidence="1 4" id="KW-0732">Signal</keyword>
<keyword evidence="2" id="KW-1015">Disulfide bond</keyword>
<dbReference type="InterPro" id="IPR042837">
    <property type="entry name" value="PTX3"/>
</dbReference>
<sequence length="1445" mass="150756">MATGRTRTTTRLVALAACAAVWAGGLPPVAQAAGPRQDDTPAVASTPGYPASVPESTAEAAAVAAAEETGEPVEVIELRGETREVVALPDGTLEAREYVTPVWSRTDGDWRRVDTDLRAAADGLRPVAATVGLRFSGGGDDPLATLSRNGRHLAMSWPTPLPEPTVDGPDATYAEVLPGVDLRVSAGADGFVTLLVVKDREAAENPALRELRFELAADGVDVAVTDDGGLRAAGPAAETVFEAPPPLMWDSGTAGDAPGGDRSAAAAVTADTEAETEAGTGPADATAGTGGEDGPAAGPVESSRVAEIDTRVTTGGELVLRPDAALLGGADTSYPVYIDPQWHSPRASAWAMTSRAYPTTRYWQFSGKNDEGLGNCTGWAGCTSGDVKRLFYRIDTSRFAGTRVMSAEFVVRNTHSAQCSNHPVQLWRTKGISSSTSWNTQNASGFWVERLSTQSFHHGGGQSACKPAGDAEFPIRAAIQKAADNRTATLTFGLRAGSETNANQWKRFHKNAHLRVQYNRPPAQMKMSQLTMEYGGTCKGPGKGSAVRTLGQLRAASATDPDGDNVRVQFQVKRGAEVLWNSGLTTAKKSGSSFSVNLPSTLPRDVELHWHTRVYDGADYGPWSSAGTPTACYFTYDSSVPAAPAIGSTQYPESDPADPEDPWHDGVGRYGTFTLASPAADVVAYRYGVNTDPLPANRVAVARGAAGTVLVLPDSPGLHFVTAQALDGAGNASETRTYQYRVGSGPGERIRWALDDPAGADAFAGSAPERQARLVGGAAAGAAGALGTALALDGVDGHAVTAGPVVETGGFHTVSAWVRLDRLPDGDAVVVSQAGRHKPGMELSYRAADGAWSFGRYRQDAPGHVTADRVTDTRPAAAGEWTHLLGSWDGTALRLYVDGRAAGTHTAPTAWDARGPLRIGAGHQDGETAGHLPGAVDEVALFAGFLRGDDPDIARLHAKERLRESPGRPAVALFDLDEPSSATSVSGAADVIPARLHGAVETGVDGVQAGAAAFDGTTGHALADAGVVRTDASFTVSAWARLDKSRGTGAAVIASQHGRERPGFELYYSRVYDRWAFNQYSADAVGATPVRALQPAGTSARDGEWAHLVGVHDAVRQTLTLYVNGRAVSTTSHTAPWHAPGRVSIGAGRYAENAGSYFPGEIDDVRVHDRVVTAREVTQLYQQPARVTGRWMFETATAGATPDASPEGNALTLAPGAAIGTGWVDSGALDLDGVGGHARTTRLPVATDGSFTVAGWAQAAGAPTGPVTWLSAAGSARDALAVRWVPDPEDPEWGTWRLHLTSDDDAAGTVTEIVNQAVADVRSWHHLAVVYDGLDKTAQLYVDGRLEEVVCADPSDLDGPTDDAPATADSTGCVPGGSWAENALAFEATGALEVGRSARTDSGPGEHWPGSVDDLWAFQGVLTEHQVRSLAAGTAGLPTQVPGVD</sequence>
<feature type="compositionally biased region" description="Low complexity" evidence="3">
    <location>
        <begin position="264"/>
        <end position="287"/>
    </location>
</feature>
<dbReference type="Proteomes" id="UP000746503">
    <property type="component" value="Unassembled WGS sequence"/>
</dbReference>
<name>A0ABX1AQJ3_9ACTN</name>
<evidence type="ECO:0000313" key="6">
    <source>
        <dbReference type="EMBL" id="NJP67320.1"/>
    </source>
</evidence>
<feature type="region of interest" description="Disordered" evidence="3">
    <location>
        <begin position="31"/>
        <end position="53"/>
    </location>
</feature>
<feature type="domain" description="LamG-like jellyroll fold" evidence="5">
    <location>
        <begin position="1249"/>
        <end position="1425"/>
    </location>
</feature>
<proteinExistence type="predicted"/>
<dbReference type="InterPro" id="IPR013320">
    <property type="entry name" value="ConA-like_dom_sf"/>
</dbReference>
<dbReference type="InterPro" id="IPR006558">
    <property type="entry name" value="LamG-like"/>
</dbReference>
<evidence type="ECO:0000256" key="3">
    <source>
        <dbReference type="SAM" id="MobiDB-lite"/>
    </source>
</evidence>
<accession>A0ABX1AQJ3</accession>
<dbReference type="Gene3D" id="2.60.120.200">
    <property type="match status" value="3"/>
</dbReference>
<evidence type="ECO:0000313" key="7">
    <source>
        <dbReference type="Proteomes" id="UP000746503"/>
    </source>
</evidence>
<protein>
    <submittedName>
        <fullName evidence="6">LamG domain-containing protein</fullName>
    </submittedName>
</protein>
<evidence type="ECO:0000259" key="5">
    <source>
        <dbReference type="SMART" id="SM00560"/>
    </source>
</evidence>
<dbReference type="EMBL" id="JAAVJB010000101">
    <property type="protein sequence ID" value="NJP67320.1"/>
    <property type="molecule type" value="Genomic_DNA"/>
</dbReference>
<feature type="region of interest" description="Disordered" evidence="3">
    <location>
        <begin position="242"/>
        <end position="303"/>
    </location>
</feature>
<comment type="caution">
    <text evidence="6">The sequence shown here is derived from an EMBL/GenBank/DDBJ whole genome shotgun (WGS) entry which is preliminary data.</text>
</comment>
<dbReference type="SMART" id="SM00560">
    <property type="entry name" value="LamGL"/>
    <property type="match status" value="3"/>
</dbReference>
<dbReference type="PANTHER" id="PTHR46943:SF1">
    <property type="entry name" value="PENTRAXIN-RELATED PROTEIN PTX3"/>
    <property type="match status" value="1"/>
</dbReference>